<reference evidence="1 2" key="1">
    <citation type="journal article" date="2011" name="Science">
        <title>The Selaginella genome identifies genetic changes associated with the evolution of vascular plants.</title>
        <authorList>
            <person name="Banks J.A."/>
            <person name="Nishiyama T."/>
            <person name="Hasebe M."/>
            <person name="Bowman J.L."/>
            <person name="Gribskov M."/>
            <person name="dePamphilis C."/>
            <person name="Albert V.A."/>
            <person name="Aono N."/>
            <person name="Aoyama T."/>
            <person name="Ambrose B.A."/>
            <person name="Ashton N.W."/>
            <person name="Axtell M.J."/>
            <person name="Barker E."/>
            <person name="Barker M.S."/>
            <person name="Bennetzen J.L."/>
            <person name="Bonawitz N.D."/>
            <person name="Chapple C."/>
            <person name="Cheng C."/>
            <person name="Correa L.G."/>
            <person name="Dacre M."/>
            <person name="DeBarry J."/>
            <person name="Dreyer I."/>
            <person name="Elias M."/>
            <person name="Engstrom E.M."/>
            <person name="Estelle M."/>
            <person name="Feng L."/>
            <person name="Finet C."/>
            <person name="Floyd S.K."/>
            <person name="Frommer W.B."/>
            <person name="Fujita T."/>
            <person name="Gramzow L."/>
            <person name="Gutensohn M."/>
            <person name="Harholt J."/>
            <person name="Hattori M."/>
            <person name="Heyl A."/>
            <person name="Hirai T."/>
            <person name="Hiwatashi Y."/>
            <person name="Ishikawa M."/>
            <person name="Iwata M."/>
            <person name="Karol K.G."/>
            <person name="Koehler B."/>
            <person name="Kolukisaoglu U."/>
            <person name="Kubo M."/>
            <person name="Kurata T."/>
            <person name="Lalonde S."/>
            <person name="Li K."/>
            <person name="Li Y."/>
            <person name="Litt A."/>
            <person name="Lyons E."/>
            <person name="Manning G."/>
            <person name="Maruyama T."/>
            <person name="Michael T.P."/>
            <person name="Mikami K."/>
            <person name="Miyazaki S."/>
            <person name="Morinaga S."/>
            <person name="Murata T."/>
            <person name="Mueller-Roeber B."/>
            <person name="Nelson D.R."/>
            <person name="Obara M."/>
            <person name="Oguri Y."/>
            <person name="Olmstead R.G."/>
            <person name="Onodera N."/>
            <person name="Petersen B.L."/>
            <person name="Pils B."/>
            <person name="Prigge M."/>
            <person name="Rensing S.A."/>
            <person name="Riano-Pachon D.M."/>
            <person name="Roberts A.W."/>
            <person name="Sato Y."/>
            <person name="Scheller H.V."/>
            <person name="Schulz B."/>
            <person name="Schulz C."/>
            <person name="Shakirov E.V."/>
            <person name="Shibagaki N."/>
            <person name="Shinohara N."/>
            <person name="Shippen D.E."/>
            <person name="Soerensen I."/>
            <person name="Sotooka R."/>
            <person name="Sugimoto N."/>
            <person name="Sugita M."/>
            <person name="Sumikawa N."/>
            <person name="Tanurdzic M."/>
            <person name="Theissen G."/>
            <person name="Ulvskov P."/>
            <person name="Wakazuki S."/>
            <person name="Weng J.K."/>
            <person name="Willats W.W."/>
            <person name="Wipf D."/>
            <person name="Wolf P.G."/>
            <person name="Yang L."/>
            <person name="Zimmer A.D."/>
            <person name="Zhu Q."/>
            <person name="Mitros T."/>
            <person name="Hellsten U."/>
            <person name="Loque D."/>
            <person name="Otillar R."/>
            <person name="Salamov A."/>
            <person name="Schmutz J."/>
            <person name="Shapiro H."/>
            <person name="Lindquist E."/>
            <person name="Lucas S."/>
            <person name="Rokhsar D."/>
            <person name="Grigoriev I.V."/>
        </authorList>
    </citation>
    <scope>NUCLEOTIDE SEQUENCE [LARGE SCALE GENOMIC DNA]</scope>
</reference>
<dbReference type="InParanoid" id="D8SX98"/>
<proteinExistence type="predicted"/>
<dbReference type="EMBL" id="GL377650">
    <property type="protein sequence ID" value="EFJ11048.1"/>
    <property type="molecule type" value="Genomic_DNA"/>
</dbReference>
<sequence>MASSRCPKWAYVIAECALPVQARQDEPNTGGFECRALGPKLYLLANRTVEVYWEGEEEAADGITMLQGRESLIRVVGKRQRSVSLQDAPPAQILACKVGRKDDQCPAYTLPDTLQSLLHIPIVGIAALVEHVETKPSSHWGILKKTWLS</sequence>
<protein>
    <submittedName>
        <fullName evidence="1">Uncharacterized protein</fullName>
    </submittedName>
</protein>
<gene>
    <name evidence="1" type="ORF">SELMODRAFT_426719</name>
</gene>
<keyword evidence="2" id="KW-1185">Reference proteome</keyword>
<evidence type="ECO:0000313" key="1">
    <source>
        <dbReference type="EMBL" id="EFJ11048.1"/>
    </source>
</evidence>
<name>D8SX98_SELML</name>
<evidence type="ECO:0000313" key="2">
    <source>
        <dbReference type="Proteomes" id="UP000001514"/>
    </source>
</evidence>
<dbReference type="KEGG" id="smo:SELMODRAFT_426719"/>
<dbReference type="HOGENOM" id="CLU_1752868_0_0_1"/>
<dbReference type="Gramene" id="EFJ11048">
    <property type="protein sequence ID" value="EFJ11048"/>
    <property type="gene ID" value="SELMODRAFT_426719"/>
</dbReference>
<dbReference type="Proteomes" id="UP000001514">
    <property type="component" value="Unassembled WGS sequence"/>
</dbReference>
<accession>D8SX98</accession>
<dbReference type="AlphaFoldDB" id="D8SX98"/>
<organism evidence="2">
    <name type="scientific">Selaginella moellendorffii</name>
    <name type="common">Spikemoss</name>
    <dbReference type="NCBI Taxonomy" id="88036"/>
    <lineage>
        <taxon>Eukaryota</taxon>
        <taxon>Viridiplantae</taxon>
        <taxon>Streptophyta</taxon>
        <taxon>Embryophyta</taxon>
        <taxon>Tracheophyta</taxon>
        <taxon>Lycopodiopsida</taxon>
        <taxon>Selaginellales</taxon>
        <taxon>Selaginellaceae</taxon>
        <taxon>Selaginella</taxon>
    </lineage>
</organism>